<evidence type="ECO:0000256" key="2">
    <source>
        <dbReference type="ARBA" id="ARBA00006448"/>
    </source>
</evidence>
<proteinExistence type="inferred from homology"/>
<organism evidence="9 10">
    <name type="scientific">Gimesia chilikensis</name>
    <dbReference type="NCBI Taxonomy" id="2605989"/>
    <lineage>
        <taxon>Bacteria</taxon>
        <taxon>Pseudomonadati</taxon>
        <taxon>Planctomycetota</taxon>
        <taxon>Planctomycetia</taxon>
        <taxon>Planctomycetales</taxon>
        <taxon>Planctomycetaceae</taxon>
        <taxon>Gimesia</taxon>
    </lineage>
</organism>
<evidence type="ECO:0000313" key="9">
    <source>
        <dbReference type="EMBL" id="QDT18313.1"/>
    </source>
</evidence>
<keyword evidence="10" id="KW-1185">Reference proteome</keyword>
<comment type="subcellular location">
    <subcellularLocation>
        <location evidence="1">Cell membrane</location>
        <topology evidence="1">Multi-pass membrane protein</topology>
    </subcellularLocation>
</comment>
<evidence type="ECO:0000256" key="1">
    <source>
        <dbReference type="ARBA" id="ARBA00004651"/>
    </source>
</evidence>
<keyword evidence="4 7" id="KW-0812">Transmembrane</keyword>
<keyword evidence="6 7" id="KW-0472">Membrane</keyword>
<reference evidence="9 10" key="1">
    <citation type="submission" date="2019-02" db="EMBL/GenBank/DDBJ databases">
        <title>Deep-cultivation of Planctomycetes and their phenomic and genomic characterization uncovers novel biology.</title>
        <authorList>
            <person name="Wiegand S."/>
            <person name="Jogler M."/>
            <person name="Boedeker C."/>
            <person name="Pinto D."/>
            <person name="Vollmers J."/>
            <person name="Rivas-Marin E."/>
            <person name="Kohn T."/>
            <person name="Peeters S.H."/>
            <person name="Heuer A."/>
            <person name="Rast P."/>
            <person name="Oberbeckmann S."/>
            <person name="Bunk B."/>
            <person name="Jeske O."/>
            <person name="Meyerdierks A."/>
            <person name="Storesund J.E."/>
            <person name="Kallscheuer N."/>
            <person name="Luecker S."/>
            <person name="Lage O.M."/>
            <person name="Pohl T."/>
            <person name="Merkel B.J."/>
            <person name="Hornburger P."/>
            <person name="Mueller R.-W."/>
            <person name="Bruemmer F."/>
            <person name="Labrenz M."/>
            <person name="Spormann A.M."/>
            <person name="Op den Camp H."/>
            <person name="Overmann J."/>
            <person name="Amann R."/>
            <person name="Jetten M.S.M."/>
            <person name="Mascher T."/>
            <person name="Medema M.H."/>
            <person name="Devos D.P."/>
            <person name="Kaster A.-K."/>
            <person name="Ovreas L."/>
            <person name="Rohde M."/>
            <person name="Galperin M.Y."/>
            <person name="Jogler C."/>
        </authorList>
    </citation>
    <scope>NUCLEOTIDE SEQUENCE [LARGE SCALE GENOMIC DNA]</scope>
    <source>
        <strain evidence="9 10">HG66A1</strain>
    </source>
</reference>
<dbReference type="AlphaFoldDB" id="A0A517PG08"/>
<gene>
    <name evidence="9" type="ORF">HG66A1_00720</name>
</gene>
<dbReference type="OrthoDB" id="9793799at2"/>
<evidence type="ECO:0000256" key="4">
    <source>
        <dbReference type="ARBA" id="ARBA00022692"/>
    </source>
</evidence>
<dbReference type="PANTHER" id="PTHR34582:SF6">
    <property type="entry name" value="UPF0702 TRANSMEMBRANE PROTEIN YCAP"/>
    <property type="match status" value="1"/>
</dbReference>
<evidence type="ECO:0000256" key="5">
    <source>
        <dbReference type="ARBA" id="ARBA00022989"/>
    </source>
</evidence>
<dbReference type="Pfam" id="PF04239">
    <property type="entry name" value="DUF421"/>
    <property type="match status" value="1"/>
</dbReference>
<name>A0A517PG08_9PLAN</name>
<dbReference type="InterPro" id="IPR007353">
    <property type="entry name" value="DUF421"/>
</dbReference>
<evidence type="ECO:0000259" key="8">
    <source>
        <dbReference type="Pfam" id="PF04239"/>
    </source>
</evidence>
<evidence type="ECO:0000256" key="7">
    <source>
        <dbReference type="SAM" id="Phobius"/>
    </source>
</evidence>
<dbReference type="PANTHER" id="PTHR34582">
    <property type="entry name" value="UPF0702 TRANSMEMBRANE PROTEIN YCAP"/>
    <property type="match status" value="1"/>
</dbReference>
<evidence type="ECO:0000256" key="6">
    <source>
        <dbReference type="ARBA" id="ARBA00023136"/>
    </source>
</evidence>
<dbReference type="EMBL" id="CP036266">
    <property type="protein sequence ID" value="QDT18313.1"/>
    <property type="molecule type" value="Genomic_DNA"/>
</dbReference>
<evidence type="ECO:0000313" key="10">
    <source>
        <dbReference type="Proteomes" id="UP000320421"/>
    </source>
</evidence>
<keyword evidence="5 7" id="KW-1133">Transmembrane helix</keyword>
<protein>
    <recommendedName>
        <fullName evidence="8">YetF C-terminal domain-containing protein</fullName>
    </recommendedName>
</protein>
<accession>A0A517PG08</accession>
<dbReference type="Proteomes" id="UP000320421">
    <property type="component" value="Chromosome"/>
</dbReference>
<dbReference type="InterPro" id="IPR023090">
    <property type="entry name" value="UPF0702_alpha/beta_dom_sf"/>
</dbReference>
<evidence type="ECO:0000256" key="3">
    <source>
        <dbReference type="ARBA" id="ARBA00022475"/>
    </source>
</evidence>
<keyword evidence="3" id="KW-1003">Cell membrane</keyword>
<sequence length="197" mass="21949">MFEKWVTSQWTEIPMVLLSCFITYTVIIAYTRFTGLRSFSKMSAGDFAMTLAVGSIFASTISSANPTLVISLTAMATLFVGQWLLAISRKKFHWFSRLIDNQPLLLMHGGSMVEENLRKANVTRTDVYGKLRAANALNYEHVLAVVFETTGDISVLHSEDPDVKLEAEFFENVVGAELLYHSDNVNVNTRERAAAAS</sequence>
<feature type="domain" description="YetF C-terminal" evidence="8">
    <location>
        <begin position="90"/>
        <end position="162"/>
    </location>
</feature>
<dbReference type="GO" id="GO:0005886">
    <property type="term" value="C:plasma membrane"/>
    <property type="evidence" value="ECO:0007669"/>
    <property type="project" value="UniProtKB-SubCell"/>
</dbReference>
<feature type="transmembrane region" description="Helical" evidence="7">
    <location>
        <begin position="68"/>
        <end position="87"/>
    </location>
</feature>
<dbReference type="Gene3D" id="3.30.240.20">
    <property type="entry name" value="bsu07140 like domains"/>
    <property type="match status" value="1"/>
</dbReference>
<comment type="similarity">
    <text evidence="2">Belongs to the UPF0702 family.</text>
</comment>
<dbReference type="RefSeq" id="WP_145179730.1">
    <property type="nucleotide sequence ID" value="NZ_CP036266.1"/>
</dbReference>
<feature type="transmembrane region" description="Helical" evidence="7">
    <location>
        <begin position="13"/>
        <end position="31"/>
    </location>
</feature>